<dbReference type="STRING" id="1073089.A0A1L9R4T0"/>
<dbReference type="CDD" id="cd20626">
    <property type="entry name" value="CYP_Pc22g25500-like"/>
    <property type="match status" value="1"/>
</dbReference>
<name>A0A1L9R4T0_ASPWE</name>
<keyword evidence="3 9" id="KW-0812">Transmembrane</keyword>
<evidence type="ECO:0000256" key="9">
    <source>
        <dbReference type="SAM" id="Phobius"/>
    </source>
</evidence>
<dbReference type="Gene3D" id="1.10.630.10">
    <property type="entry name" value="Cytochrome P450"/>
    <property type="match status" value="1"/>
</dbReference>
<dbReference type="PANTHER" id="PTHR24282">
    <property type="entry name" value="CYTOCHROME P450 FAMILY MEMBER"/>
    <property type="match status" value="1"/>
</dbReference>
<evidence type="ECO:0000256" key="1">
    <source>
        <dbReference type="ARBA" id="ARBA00004370"/>
    </source>
</evidence>
<dbReference type="GO" id="GO:0020037">
    <property type="term" value="F:heme binding"/>
    <property type="evidence" value="ECO:0007669"/>
    <property type="project" value="InterPro"/>
</dbReference>
<comment type="subcellular location">
    <subcellularLocation>
        <location evidence="1">Membrane</location>
    </subcellularLocation>
</comment>
<evidence type="ECO:0000313" key="11">
    <source>
        <dbReference type="Proteomes" id="UP000184383"/>
    </source>
</evidence>
<organism evidence="10 11">
    <name type="scientific">Aspergillus wentii DTO 134E9</name>
    <dbReference type="NCBI Taxonomy" id="1073089"/>
    <lineage>
        <taxon>Eukaryota</taxon>
        <taxon>Fungi</taxon>
        <taxon>Dikarya</taxon>
        <taxon>Ascomycota</taxon>
        <taxon>Pezizomycotina</taxon>
        <taxon>Eurotiomycetes</taxon>
        <taxon>Eurotiomycetidae</taxon>
        <taxon>Eurotiales</taxon>
        <taxon>Aspergillaceae</taxon>
        <taxon>Aspergillus</taxon>
        <taxon>Aspergillus subgen. Cremei</taxon>
    </lineage>
</organism>
<evidence type="ECO:0000256" key="4">
    <source>
        <dbReference type="ARBA" id="ARBA00022723"/>
    </source>
</evidence>
<dbReference type="PANTHER" id="PTHR24282:SF211">
    <property type="entry name" value="CYTOCHROME P450-RELATED"/>
    <property type="match status" value="1"/>
</dbReference>
<keyword evidence="2" id="KW-0349">Heme</keyword>
<dbReference type="GO" id="GO:0016020">
    <property type="term" value="C:membrane"/>
    <property type="evidence" value="ECO:0007669"/>
    <property type="project" value="UniProtKB-SubCell"/>
</dbReference>
<evidence type="ECO:0000256" key="6">
    <source>
        <dbReference type="ARBA" id="ARBA00023002"/>
    </source>
</evidence>
<accession>A0A1L9R4T0</accession>
<gene>
    <name evidence="10" type="ORF">ASPWEDRAFT_46664</name>
</gene>
<keyword evidence="7" id="KW-0408">Iron</keyword>
<evidence type="ECO:0000256" key="5">
    <source>
        <dbReference type="ARBA" id="ARBA00022989"/>
    </source>
</evidence>
<proteinExistence type="predicted"/>
<keyword evidence="8 9" id="KW-0472">Membrane</keyword>
<dbReference type="AlphaFoldDB" id="A0A1L9R4T0"/>
<feature type="transmembrane region" description="Helical" evidence="9">
    <location>
        <begin position="6"/>
        <end position="28"/>
    </location>
</feature>
<dbReference type="VEuPathDB" id="FungiDB:ASPWEDRAFT_46664"/>
<dbReference type="RefSeq" id="XP_040683596.1">
    <property type="nucleotide sequence ID" value="XM_040836814.1"/>
</dbReference>
<keyword evidence="4" id="KW-0479">Metal-binding</keyword>
<dbReference type="GeneID" id="63752662"/>
<dbReference type="InterPro" id="IPR036396">
    <property type="entry name" value="Cyt_P450_sf"/>
</dbReference>
<keyword evidence="5 9" id="KW-1133">Transmembrane helix</keyword>
<dbReference type="EMBL" id="KV878218">
    <property type="protein sequence ID" value="OJJ29919.1"/>
    <property type="molecule type" value="Genomic_DNA"/>
</dbReference>
<protein>
    <recommendedName>
        <fullName evidence="12">Cytochrome P450</fullName>
    </recommendedName>
</protein>
<dbReference type="GO" id="GO:0016705">
    <property type="term" value="F:oxidoreductase activity, acting on paired donors, with incorporation or reduction of molecular oxygen"/>
    <property type="evidence" value="ECO:0007669"/>
    <property type="project" value="InterPro"/>
</dbReference>
<dbReference type="GO" id="GO:0004497">
    <property type="term" value="F:monooxygenase activity"/>
    <property type="evidence" value="ECO:0007669"/>
    <property type="project" value="InterPro"/>
</dbReference>
<dbReference type="OrthoDB" id="10029320at2759"/>
<evidence type="ECO:0000256" key="2">
    <source>
        <dbReference type="ARBA" id="ARBA00022617"/>
    </source>
</evidence>
<dbReference type="SUPFAM" id="SSF48264">
    <property type="entry name" value="Cytochrome P450"/>
    <property type="match status" value="1"/>
</dbReference>
<evidence type="ECO:0000256" key="3">
    <source>
        <dbReference type="ARBA" id="ARBA00022692"/>
    </source>
</evidence>
<dbReference type="Proteomes" id="UP000184383">
    <property type="component" value="Unassembled WGS sequence"/>
</dbReference>
<evidence type="ECO:0008006" key="12">
    <source>
        <dbReference type="Google" id="ProtNLM"/>
    </source>
</evidence>
<keyword evidence="11" id="KW-1185">Reference proteome</keyword>
<dbReference type="GO" id="GO:0005506">
    <property type="term" value="F:iron ion binding"/>
    <property type="evidence" value="ECO:0007669"/>
    <property type="project" value="InterPro"/>
</dbReference>
<keyword evidence="6" id="KW-0560">Oxidoreductase</keyword>
<reference evidence="11" key="1">
    <citation type="journal article" date="2017" name="Genome Biol.">
        <title>Comparative genomics reveals high biological diversity and specific adaptations in the industrially and medically important fungal genus Aspergillus.</title>
        <authorList>
            <person name="de Vries R.P."/>
            <person name="Riley R."/>
            <person name="Wiebenga A."/>
            <person name="Aguilar-Osorio G."/>
            <person name="Amillis S."/>
            <person name="Uchima C.A."/>
            <person name="Anderluh G."/>
            <person name="Asadollahi M."/>
            <person name="Askin M."/>
            <person name="Barry K."/>
            <person name="Battaglia E."/>
            <person name="Bayram O."/>
            <person name="Benocci T."/>
            <person name="Braus-Stromeyer S.A."/>
            <person name="Caldana C."/>
            <person name="Canovas D."/>
            <person name="Cerqueira G.C."/>
            <person name="Chen F."/>
            <person name="Chen W."/>
            <person name="Choi C."/>
            <person name="Clum A."/>
            <person name="Dos Santos R.A."/>
            <person name="Damasio A.R."/>
            <person name="Diallinas G."/>
            <person name="Emri T."/>
            <person name="Fekete E."/>
            <person name="Flipphi M."/>
            <person name="Freyberg S."/>
            <person name="Gallo A."/>
            <person name="Gournas C."/>
            <person name="Habgood R."/>
            <person name="Hainaut M."/>
            <person name="Harispe M.L."/>
            <person name="Henrissat B."/>
            <person name="Hilden K.S."/>
            <person name="Hope R."/>
            <person name="Hossain A."/>
            <person name="Karabika E."/>
            <person name="Karaffa L."/>
            <person name="Karanyi Z."/>
            <person name="Krasevec N."/>
            <person name="Kuo A."/>
            <person name="Kusch H."/>
            <person name="LaButti K."/>
            <person name="Lagendijk E.L."/>
            <person name="Lapidus A."/>
            <person name="Levasseur A."/>
            <person name="Lindquist E."/>
            <person name="Lipzen A."/>
            <person name="Logrieco A.F."/>
            <person name="MacCabe A."/>
            <person name="Maekelae M.R."/>
            <person name="Malavazi I."/>
            <person name="Melin P."/>
            <person name="Meyer V."/>
            <person name="Mielnichuk N."/>
            <person name="Miskei M."/>
            <person name="Molnar A.P."/>
            <person name="Mule G."/>
            <person name="Ngan C.Y."/>
            <person name="Orejas M."/>
            <person name="Orosz E."/>
            <person name="Ouedraogo J.P."/>
            <person name="Overkamp K.M."/>
            <person name="Park H.-S."/>
            <person name="Perrone G."/>
            <person name="Piumi F."/>
            <person name="Punt P.J."/>
            <person name="Ram A.F."/>
            <person name="Ramon A."/>
            <person name="Rauscher S."/>
            <person name="Record E."/>
            <person name="Riano-Pachon D.M."/>
            <person name="Robert V."/>
            <person name="Roehrig J."/>
            <person name="Ruller R."/>
            <person name="Salamov A."/>
            <person name="Salih N.S."/>
            <person name="Samson R.A."/>
            <person name="Sandor E."/>
            <person name="Sanguinetti M."/>
            <person name="Schuetze T."/>
            <person name="Sepcic K."/>
            <person name="Shelest E."/>
            <person name="Sherlock G."/>
            <person name="Sophianopoulou V."/>
            <person name="Squina F.M."/>
            <person name="Sun H."/>
            <person name="Susca A."/>
            <person name="Todd R.B."/>
            <person name="Tsang A."/>
            <person name="Unkles S.E."/>
            <person name="van de Wiele N."/>
            <person name="van Rossen-Uffink D."/>
            <person name="Oliveira J.V."/>
            <person name="Vesth T.C."/>
            <person name="Visser J."/>
            <person name="Yu J.-H."/>
            <person name="Zhou M."/>
            <person name="Andersen M.R."/>
            <person name="Archer D.B."/>
            <person name="Baker S.E."/>
            <person name="Benoit I."/>
            <person name="Brakhage A.A."/>
            <person name="Braus G.H."/>
            <person name="Fischer R."/>
            <person name="Frisvad J.C."/>
            <person name="Goldman G.H."/>
            <person name="Houbraken J."/>
            <person name="Oakley B."/>
            <person name="Pocsi I."/>
            <person name="Scazzocchio C."/>
            <person name="Seiboth B."/>
            <person name="vanKuyk P.A."/>
            <person name="Wortman J."/>
            <person name="Dyer P.S."/>
            <person name="Grigoriev I.V."/>
        </authorList>
    </citation>
    <scope>NUCLEOTIDE SEQUENCE [LARGE SCALE GENOMIC DNA]</scope>
    <source>
        <strain evidence="11">DTO 134E9</strain>
    </source>
</reference>
<dbReference type="InterPro" id="IPR050665">
    <property type="entry name" value="Cytochrome_P450_Monooxygen"/>
</dbReference>
<evidence type="ECO:0000256" key="8">
    <source>
        <dbReference type="ARBA" id="ARBA00023136"/>
    </source>
</evidence>
<evidence type="ECO:0000256" key="7">
    <source>
        <dbReference type="ARBA" id="ARBA00023004"/>
    </source>
</evidence>
<sequence length="425" mass="48090">MAVTSFEASVLIGLVSLVGIIACVYFSVSPARPKNPLPPRQFQDPESCHLIMTGERLPDGSENLLSQFESRARPNHRLRIAFGIDNAFTSTDQPYVKQFVERAKSHANVPSADWIDLSQKIGDAAGSWLQDGKLIHSPNPRIKLTSLIQALSLRVVLLTFFGLGSEVLGDGANGDLINLAGAINWAWMASKEEHTMPRFEDNVYLQKCLFAILPDQDMHNPKGNPLNFILPGFETMWRVVLRLFLEVQFADNEHRDILIHFAETPTKTQFQQLDGNRRVCAEFLVNEALRLYPPTRRIYRAFQLRTDAEPLVVAADVESCHTDAEIWGHDATVFNPERWTRLTSEQRNAFFPFGSAPFVCPAKPVFGPRVIGLLVGVLHGEIGWKWKVHSDDEAMMEHLRSRQRLKNERDTYEDVYLVGQSGWIE</sequence>
<evidence type="ECO:0000313" key="10">
    <source>
        <dbReference type="EMBL" id="OJJ29919.1"/>
    </source>
</evidence>